<reference evidence="2 3" key="1">
    <citation type="submission" date="2020-02" db="EMBL/GenBank/DDBJ databases">
        <authorList>
            <person name="Ferguson B K."/>
        </authorList>
    </citation>
    <scope>NUCLEOTIDE SEQUENCE [LARGE SCALE GENOMIC DNA]</scope>
</reference>
<keyword evidence="3" id="KW-1185">Reference proteome</keyword>
<name>A0A6H5IH48_9HYME</name>
<dbReference type="EMBL" id="CADCXV010000846">
    <property type="protein sequence ID" value="CAB0037148.1"/>
    <property type="molecule type" value="Genomic_DNA"/>
</dbReference>
<proteinExistence type="predicted"/>
<evidence type="ECO:0000256" key="1">
    <source>
        <dbReference type="SAM" id="MobiDB-lite"/>
    </source>
</evidence>
<organism evidence="2 3">
    <name type="scientific">Trichogramma brassicae</name>
    <dbReference type="NCBI Taxonomy" id="86971"/>
    <lineage>
        <taxon>Eukaryota</taxon>
        <taxon>Metazoa</taxon>
        <taxon>Ecdysozoa</taxon>
        <taxon>Arthropoda</taxon>
        <taxon>Hexapoda</taxon>
        <taxon>Insecta</taxon>
        <taxon>Pterygota</taxon>
        <taxon>Neoptera</taxon>
        <taxon>Endopterygota</taxon>
        <taxon>Hymenoptera</taxon>
        <taxon>Apocrita</taxon>
        <taxon>Proctotrupomorpha</taxon>
        <taxon>Chalcidoidea</taxon>
        <taxon>Trichogrammatidae</taxon>
        <taxon>Trichogramma</taxon>
    </lineage>
</organism>
<dbReference type="Proteomes" id="UP000479190">
    <property type="component" value="Unassembled WGS sequence"/>
</dbReference>
<accession>A0A6H5IH48</accession>
<protein>
    <submittedName>
        <fullName evidence="2">Uncharacterized protein</fullName>
    </submittedName>
</protein>
<dbReference type="AlphaFoldDB" id="A0A6H5IH48"/>
<gene>
    <name evidence="2" type="ORF">TBRA_LOCUS8985</name>
</gene>
<evidence type="ECO:0000313" key="3">
    <source>
        <dbReference type="Proteomes" id="UP000479190"/>
    </source>
</evidence>
<sequence>MSRRAYGDAPQRRAGGVLRESSRQLNLHVVNETEADTRVEADSAAARWLSRGTGLAAIDAIQSLDPSNERDWNCHELREANKEARPYS</sequence>
<feature type="region of interest" description="Disordered" evidence="1">
    <location>
        <begin position="1"/>
        <end position="20"/>
    </location>
</feature>
<evidence type="ECO:0000313" key="2">
    <source>
        <dbReference type="EMBL" id="CAB0037148.1"/>
    </source>
</evidence>